<dbReference type="AlphaFoldDB" id="A0AAW1LDZ7"/>
<dbReference type="PANTHER" id="PTHR47765">
    <property type="entry name" value="3'-5' EXONUCLEASE DOMAIN-CONTAINING PROTEIN"/>
    <property type="match status" value="1"/>
</dbReference>
<comment type="caution">
    <text evidence="1">The sequence shown here is derived from an EMBL/GenBank/DDBJ whole genome shotgun (WGS) entry which is preliminary data.</text>
</comment>
<reference evidence="1" key="1">
    <citation type="submission" date="2024-03" db="EMBL/GenBank/DDBJ databases">
        <title>WGS assembly of Saponaria officinalis var. Norfolk2.</title>
        <authorList>
            <person name="Jenkins J."/>
            <person name="Shu S."/>
            <person name="Grimwood J."/>
            <person name="Barry K."/>
            <person name="Goodstein D."/>
            <person name="Schmutz J."/>
            <person name="Leebens-Mack J."/>
            <person name="Osbourn A."/>
        </authorList>
    </citation>
    <scope>NUCLEOTIDE SEQUENCE [LARGE SCALE GENOMIC DNA]</scope>
    <source>
        <strain evidence="1">JIC</strain>
    </source>
</reference>
<organism evidence="1 2">
    <name type="scientific">Saponaria officinalis</name>
    <name type="common">Common soapwort</name>
    <name type="synonym">Lychnis saponaria</name>
    <dbReference type="NCBI Taxonomy" id="3572"/>
    <lineage>
        <taxon>Eukaryota</taxon>
        <taxon>Viridiplantae</taxon>
        <taxon>Streptophyta</taxon>
        <taxon>Embryophyta</taxon>
        <taxon>Tracheophyta</taxon>
        <taxon>Spermatophyta</taxon>
        <taxon>Magnoliopsida</taxon>
        <taxon>eudicotyledons</taxon>
        <taxon>Gunneridae</taxon>
        <taxon>Pentapetalae</taxon>
        <taxon>Caryophyllales</taxon>
        <taxon>Caryophyllaceae</taxon>
        <taxon>Caryophylleae</taxon>
        <taxon>Saponaria</taxon>
    </lineage>
</organism>
<evidence type="ECO:0000313" key="2">
    <source>
        <dbReference type="Proteomes" id="UP001443914"/>
    </source>
</evidence>
<sequence>MYLLFIVGNATWTFILFRTRLIRQIGLIQVIPRFDLFAASSVNFLTGRIKATAKFRDLQQPVNLALQNSPQPGPTVFIACFLYAVPLFESYADGFSHLIVYALPKFLKGYTNYVDLREAPDLAAQLFLDVVEGFLLHDERILTKKIQVFDVKLVNFVRALRGSGENNMSFDEAEAFIEMYIFRQIESQSYMTAVSLLEQFGIRHSGDSFLSKMIEANDFSAAEKWASYMGKSMLCGICEDEYAQRCLWNYKKEQSTRGISSCLSQV</sequence>
<dbReference type="Proteomes" id="UP001443914">
    <property type="component" value="Unassembled WGS sequence"/>
</dbReference>
<proteinExistence type="predicted"/>
<accession>A0AAW1LDZ7</accession>
<name>A0AAW1LDZ7_SAPOF</name>
<dbReference type="InterPro" id="IPR052408">
    <property type="entry name" value="Exonuclease_MUT-7-like"/>
</dbReference>
<dbReference type="PANTHER" id="PTHR47765:SF2">
    <property type="entry name" value="EXONUCLEASE MUT-7 HOMOLOG"/>
    <property type="match status" value="1"/>
</dbReference>
<keyword evidence="2" id="KW-1185">Reference proteome</keyword>
<dbReference type="EMBL" id="JBDFQZ010000004">
    <property type="protein sequence ID" value="KAK9732459.1"/>
    <property type="molecule type" value="Genomic_DNA"/>
</dbReference>
<gene>
    <name evidence="1" type="ORF">RND81_04G001900</name>
</gene>
<evidence type="ECO:0000313" key="1">
    <source>
        <dbReference type="EMBL" id="KAK9732459.1"/>
    </source>
</evidence>
<protein>
    <submittedName>
        <fullName evidence="1">Uncharacterized protein</fullName>
    </submittedName>
</protein>